<feature type="compositionally biased region" description="Polar residues" evidence="1">
    <location>
        <begin position="115"/>
        <end position="135"/>
    </location>
</feature>
<reference evidence="3" key="1">
    <citation type="journal article" date="2014" name="Science">
        <title>Nonhuman genetics. Genomic basis for the convergent evolution of electric organs.</title>
        <authorList>
            <person name="Gallant J.R."/>
            <person name="Traeger L.L."/>
            <person name="Volkening J.D."/>
            <person name="Moffett H."/>
            <person name="Chen P.H."/>
            <person name="Novina C.D."/>
            <person name="Phillips G.N.Jr."/>
            <person name="Anand R."/>
            <person name="Wells G.B."/>
            <person name="Pinch M."/>
            <person name="Guth R."/>
            <person name="Unguez G.A."/>
            <person name="Albert J.S."/>
            <person name="Zakon H.H."/>
            <person name="Samanta M.P."/>
            <person name="Sussman M.R."/>
        </authorList>
    </citation>
    <scope>NUCLEOTIDE SEQUENCE [LARGE SCALE GENOMIC DNA]</scope>
</reference>
<sequence length="203" mass="22993">MAHVSARKSKAKAAVAFGSCQERKMFPLQRPPNRLGREQLPPLGSRARGPGCHDNHVVDTMTSKLERKPLSMKGYSLAARTTPRFFAPLQTNTPSPQQYQQDWSVPRVPSPGKTPFNSSSRRFTSKSATVSSNPGPGTYAHDVAHSRKVSWPMKFGSPDWSRVPMLERRALHTELLCEKQFRTQRNRVAYLRMFFPSQDKRNV</sequence>
<evidence type="ECO:0000313" key="3">
    <source>
        <dbReference type="Proteomes" id="UP000314983"/>
    </source>
</evidence>
<dbReference type="KEGG" id="eee:113576403"/>
<reference evidence="2" key="3">
    <citation type="submission" date="2020-05" db="EMBL/GenBank/DDBJ databases">
        <title>Electrophorus electricus (electric eel) genome, fEleEle1, primary haplotype.</title>
        <authorList>
            <person name="Myers G."/>
            <person name="Meyer A."/>
            <person name="Fedrigo O."/>
            <person name="Formenti G."/>
            <person name="Rhie A."/>
            <person name="Tracey A."/>
            <person name="Sims Y."/>
            <person name="Jarvis E.D."/>
        </authorList>
    </citation>
    <scope>NUCLEOTIDE SEQUENCE [LARGE SCALE GENOMIC DNA]</scope>
</reference>
<dbReference type="InterPro" id="IPR033602">
    <property type="entry name" value="CIMAP3"/>
</dbReference>
<dbReference type="Proteomes" id="UP000314983">
    <property type="component" value="Chromosome 22"/>
</dbReference>
<reference evidence="2" key="4">
    <citation type="submission" date="2025-08" db="UniProtKB">
        <authorList>
            <consortium name="Ensembl"/>
        </authorList>
    </citation>
    <scope>IDENTIFICATION</scope>
</reference>
<feature type="region of interest" description="Disordered" evidence="1">
    <location>
        <begin position="87"/>
        <end position="139"/>
    </location>
</feature>
<dbReference type="RefSeq" id="XP_026864262.2">
    <property type="nucleotide sequence ID" value="XM_027008461.2"/>
</dbReference>
<proteinExistence type="predicted"/>
<accession>A0A4W4DZ11</accession>
<protein>
    <recommendedName>
        <fullName evidence="4">Protein pitchfork</fullName>
    </recommendedName>
</protein>
<dbReference type="GO" id="GO:0008092">
    <property type="term" value="F:cytoskeletal protein binding"/>
    <property type="evidence" value="ECO:0007669"/>
    <property type="project" value="TreeGrafter"/>
</dbReference>
<dbReference type="PANTHER" id="PTHR31508">
    <property type="entry name" value="PROTEIN PITCHFORK"/>
    <property type="match status" value="1"/>
</dbReference>
<feature type="region of interest" description="Disordered" evidence="1">
    <location>
        <begin position="25"/>
        <end position="56"/>
    </location>
</feature>
<organism evidence="2 3">
    <name type="scientific">Electrophorus electricus</name>
    <name type="common">Electric eel</name>
    <name type="synonym">Gymnotus electricus</name>
    <dbReference type="NCBI Taxonomy" id="8005"/>
    <lineage>
        <taxon>Eukaryota</taxon>
        <taxon>Metazoa</taxon>
        <taxon>Chordata</taxon>
        <taxon>Craniata</taxon>
        <taxon>Vertebrata</taxon>
        <taxon>Euteleostomi</taxon>
        <taxon>Actinopterygii</taxon>
        <taxon>Neopterygii</taxon>
        <taxon>Teleostei</taxon>
        <taxon>Ostariophysi</taxon>
        <taxon>Gymnotiformes</taxon>
        <taxon>Gymnotoidei</taxon>
        <taxon>Gymnotidae</taxon>
        <taxon>Electrophorus</taxon>
    </lineage>
</organism>
<dbReference type="AlphaFoldDB" id="A0A4W4DZ11"/>
<evidence type="ECO:0000313" key="2">
    <source>
        <dbReference type="Ensembl" id="ENSEEEP00000004532.2"/>
    </source>
</evidence>
<reference evidence="2" key="5">
    <citation type="submission" date="2025-09" db="UniProtKB">
        <authorList>
            <consortium name="Ensembl"/>
        </authorList>
    </citation>
    <scope>IDENTIFICATION</scope>
</reference>
<dbReference type="GeneTree" id="ENSGT00390000001017"/>
<keyword evidence="3" id="KW-1185">Reference proteome</keyword>
<gene>
    <name evidence="2" type="primary">si:ch211-66i15.4</name>
</gene>
<dbReference type="OMA" id="HRHVTWP"/>
<dbReference type="GeneID" id="113576403"/>
<evidence type="ECO:0000256" key="1">
    <source>
        <dbReference type="SAM" id="MobiDB-lite"/>
    </source>
</evidence>
<feature type="compositionally biased region" description="Polar residues" evidence="1">
    <location>
        <begin position="89"/>
        <end position="103"/>
    </location>
</feature>
<evidence type="ECO:0008006" key="4">
    <source>
        <dbReference type="Google" id="ProtNLM"/>
    </source>
</evidence>
<dbReference type="PANTHER" id="PTHR31508:SF2">
    <property type="entry name" value="PROTEIN PITCHFORK"/>
    <property type="match status" value="1"/>
</dbReference>
<reference evidence="3" key="2">
    <citation type="journal article" date="2017" name="Sci. Adv.">
        <title>A tail of two voltages: Proteomic comparison of the three electric organs of the electric eel.</title>
        <authorList>
            <person name="Traeger L.L."/>
            <person name="Sabat G."/>
            <person name="Barrett-Wilt G.A."/>
            <person name="Wells G.B."/>
            <person name="Sussman M.R."/>
        </authorList>
    </citation>
    <scope>NUCLEOTIDE SEQUENCE [LARGE SCALE GENOMIC DNA]</scope>
</reference>
<name>A0A4W4DZ11_ELEEL</name>
<dbReference type="Ensembl" id="ENSEEET00000004596.2">
    <property type="protein sequence ID" value="ENSEEEP00000004532.2"/>
    <property type="gene ID" value="ENSEEEG00000002365.2"/>
</dbReference>
<dbReference type="GO" id="GO:0031344">
    <property type="term" value="P:regulation of cell projection organization"/>
    <property type="evidence" value="ECO:0007669"/>
    <property type="project" value="TreeGrafter"/>
</dbReference>